<dbReference type="PROSITE" id="PS50104">
    <property type="entry name" value="TIR"/>
    <property type="match status" value="1"/>
</dbReference>
<comment type="caution">
    <text evidence="4">The sequence shown here is derived from an EMBL/GenBank/DDBJ whole genome shotgun (WGS) entry which is preliminary data.</text>
</comment>
<name>A0ABX2ES00_9BURK</name>
<keyword evidence="2" id="KW-0067">ATP-binding</keyword>
<dbReference type="SUPFAM" id="SSF52200">
    <property type="entry name" value="Toll/Interleukin receptor TIR domain"/>
    <property type="match status" value="1"/>
</dbReference>
<dbReference type="NCBIfam" id="NF047398">
    <property type="entry name" value="AAA_KGGVGR"/>
    <property type="match status" value="1"/>
</dbReference>
<organism evidence="4 5">
    <name type="scientific">Pseudaquabacterium terrae</name>
    <dbReference type="NCBI Taxonomy" id="2732868"/>
    <lineage>
        <taxon>Bacteria</taxon>
        <taxon>Pseudomonadati</taxon>
        <taxon>Pseudomonadota</taxon>
        <taxon>Betaproteobacteria</taxon>
        <taxon>Burkholderiales</taxon>
        <taxon>Sphaerotilaceae</taxon>
        <taxon>Pseudaquabacterium</taxon>
    </lineage>
</organism>
<sequence>MIVAFHSFKGGVGRSFALANVALTMARRGRRVLVVDFDLMAPGLEQYLCDDSRRRQVRSSPGLLDLIMAYERATTNLEENRRAEFKNWRSYVCSLAITTGSRLDLMTCGSRENFEQYAQSAARFDAKRFFETHDGERFFAWLTTQWLAGEVGYDIVLLDSPSGFDDLVEIATCQLADVVVLMSALNLRNIDLARERLYHFHSDAVHHKRCGRPLQTIVVPANVDRTERMEVEYALTQLRETVGDFAAPLKLVEKGFDITQVAVPYVRQFAYFSDFLDADRPVDPDFAAAIDRLSDSLLLLEEPCEIEASDEPFEDFPRLLRRPLTVFLCHAREDKPAARRLHQLLSRDGFKPWLDDIDLLPGQDWKTEIAKAVRGSDVVVVCLSQTSIQKDGFVQREIGYALDRAEEKPPGRLYIVPARLHACEVPERLGRWQWVDLFEADGHQRLVAGLEAAVQSAG</sequence>
<keyword evidence="5" id="KW-1185">Reference proteome</keyword>
<dbReference type="InterPro" id="IPR027417">
    <property type="entry name" value="P-loop_NTPase"/>
</dbReference>
<evidence type="ECO:0000313" key="4">
    <source>
        <dbReference type="EMBL" id="NRF71229.1"/>
    </source>
</evidence>
<dbReference type="Pfam" id="PF01656">
    <property type="entry name" value="CbiA"/>
    <property type="match status" value="1"/>
</dbReference>
<dbReference type="Gene3D" id="3.40.50.10140">
    <property type="entry name" value="Toll/interleukin-1 receptor homology (TIR) domain"/>
    <property type="match status" value="1"/>
</dbReference>
<dbReference type="SUPFAM" id="SSF52540">
    <property type="entry name" value="P-loop containing nucleoside triphosphate hydrolases"/>
    <property type="match status" value="1"/>
</dbReference>
<evidence type="ECO:0000313" key="5">
    <source>
        <dbReference type="Proteomes" id="UP000737171"/>
    </source>
</evidence>
<dbReference type="InterPro" id="IPR035897">
    <property type="entry name" value="Toll_tir_struct_dom_sf"/>
</dbReference>
<evidence type="ECO:0000256" key="1">
    <source>
        <dbReference type="ARBA" id="ARBA00022741"/>
    </source>
</evidence>
<keyword evidence="1" id="KW-0547">Nucleotide-binding</keyword>
<dbReference type="InterPro" id="IPR050625">
    <property type="entry name" value="ParA/MinD_ATPase"/>
</dbReference>
<feature type="domain" description="TIR" evidence="3">
    <location>
        <begin position="322"/>
        <end position="458"/>
    </location>
</feature>
<gene>
    <name evidence="4" type="ORF">HLB44_29985</name>
</gene>
<dbReference type="PANTHER" id="PTHR43384">
    <property type="entry name" value="SEPTUM SITE-DETERMINING PROTEIN MIND HOMOLOG, CHLOROPLASTIC-RELATED"/>
    <property type="match status" value="1"/>
</dbReference>
<dbReference type="InterPro" id="IPR000157">
    <property type="entry name" value="TIR_dom"/>
</dbReference>
<dbReference type="Pfam" id="PF13676">
    <property type="entry name" value="TIR_2"/>
    <property type="match status" value="1"/>
</dbReference>
<dbReference type="EMBL" id="JABRWJ010000011">
    <property type="protein sequence ID" value="NRF71229.1"/>
    <property type="molecule type" value="Genomic_DNA"/>
</dbReference>
<dbReference type="PANTHER" id="PTHR43384:SF6">
    <property type="entry name" value="SEPTUM SITE-DETERMINING PROTEIN MIND HOMOLOG, CHLOROPLASTIC"/>
    <property type="match status" value="1"/>
</dbReference>
<dbReference type="Proteomes" id="UP000737171">
    <property type="component" value="Unassembled WGS sequence"/>
</dbReference>
<protein>
    <submittedName>
        <fullName evidence="4">TIR domain-containing protein</fullName>
    </submittedName>
</protein>
<evidence type="ECO:0000259" key="3">
    <source>
        <dbReference type="PROSITE" id="PS50104"/>
    </source>
</evidence>
<dbReference type="Gene3D" id="3.40.50.300">
    <property type="entry name" value="P-loop containing nucleotide triphosphate hydrolases"/>
    <property type="match status" value="1"/>
</dbReference>
<accession>A0ABX2ES00</accession>
<proteinExistence type="predicted"/>
<dbReference type="InterPro" id="IPR002586">
    <property type="entry name" value="CobQ/CobB/MinD/ParA_Nub-bd_dom"/>
</dbReference>
<reference evidence="4 5" key="1">
    <citation type="submission" date="2020-05" db="EMBL/GenBank/DDBJ databases">
        <title>Aquincola sp. isolate from soil.</title>
        <authorList>
            <person name="Han J."/>
            <person name="Kim D.-U."/>
        </authorList>
    </citation>
    <scope>NUCLEOTIDE SEQUENCE [LARGE SCALE GENOMIC DNA]</scope>
    <source>
        <strain evidence="4 5">S2</strain>
    </source>
</reference>
<dbReference type="RefSeq" id="WP_173132015.1">
    <property type="nucleotide sequence ID" value="NZ_JABRWJ010000011.1"/>
</dbReference>
<evidence type="ECO:0000256" key="2">
    <source>
        <dbReference type="ARBA" id="ARBA00022840"/>
    </source>
</evidence>